<evidence type="ECO:0000313" key="1">
    <source>
        <dbReference type="EMBL" id="MPN41114.1"/>
    </source>
</evidence>
<gene>
    <name evidence="1" type="ORF">SDC9_188656</name>
</gene>
<organism evidence="1">
    <name type="scientific">bioreactor metagenome</name>
    <dbReference type="NCBI Taxonomy" id="1076179"/>
    <lineage>
        <taxon>unclassified sequences</taxon>
        <taxon>metagenomes</taxon>
        <taxon>ecological metagenomes</taxon>
    </lineage>
</organism>
<reference evidence="1" key="1">
    <citation type="submission" date="2019-08" db="EMBL/GenBank/DDBJ databases">
        <authorList>
            <person name="Kucharzyk K."/>
            <person name="Murdoch R.W."/>
            <person name="Higgins S."/>
            <person name="Loffler F."/>
        </authorList>
    </citation>
    <scope>NUCLEOTIDE SEQUENCE</scope>
</reference>
<comment type="caution">
    <text evidence="1">The sequence shown here is derived from an EMBL/GenBank/DDBJ whole genome shotgun (WGS) entry which is preliminary data.</text>
</comment>
<dbReference type="EMBL" id="VSSQ01097962">
    <property type="protein sequence ID" value="MPN41114.1"/>
    <property type="molecule type" value="Genomic_DNA"/>
</dbReference>
<dbReference type="AlphaFoldDB" id="A0A645HY58"/>
<name>A0A645HY58_9ZZZZ</name>
<accession>A0A645HY58</accession>
<proteinExistence type="predicted"/>
<sequence>MYKQIVLPNPNVRLVLCGHVLGVSSRIDSIDDDLDGEADRTVAQLMYNYQNRKTDCGQLRILEFNTEDRSIMITTYSPVTDRYYRDYMFGDNYTFTLQDAF</sequence>
<protein>
    <submittedName>
        <fullName evidence="1">Uncharacterized protein</fullName>
    </submittedName>
</protein>